<dbReference type="PATRIC" id="fig|1201294.9.peg.1156"/>
<dbReference type="HOGENOM" id="CLU_2949277_0_0_2"/>
<accession>I7LJH5</accession>
<evidence type="ECO:0000313" key="2">
    <source>
        <dbReference type="EMBL" id="CCJ35967.1"/>
    </source>
</evidence>
<gene>
    <name evidence="2" type="ordered locus">BN140_1044</name>
</gene>
<proteinExistence type="predicted"/>
<dbReference type="RefSeq" id="WP_014866943.1">
    <property type="nucleotide sequence ID" value="NC_018227.2"/>
</dbReference>
<dbReference type="AlphaFoldDB" id="I7LJH5"/>
<protein>
    <submittedName>
        <fullName evidence="2">Uncharacterized protein</fullName>
    </submittedName>
</protein>
<name>I7LJH5_METBM</name>
<keyword evidence="1" id="KW-1133">Transmembrane helix</keyword>
<dbReference type="GeneID" id="55661621"/>
<keyword evidence="3" id="KW-1185">Reference proteome</keyword>
<organism evidence="2 3">
    <name type="scientific">Methanoculleus bourgensis (strain ATCC 43281 / DSM 3045 / OCM 15 / MS2)</name>
    <name type="common">Methanogenium bourgense</name>
    <dbReference type="NCBI Taxonomy" id="1201294"/>
    <lineage>
        <taxon>Archaea</taxon>
        <taxon>Methanobacteriati</taxon>
        <taxon>Methanobacteriota</taxon>
        <taxon>Stenosarchaea group</taxon>
        <taxon>Methanomicrobia</taxon>
        <taxon>Methanomicrobiales</taxon>
        <taxon>Methanomicrobiaceae</taxon>
        <taxon>Methanoculleus</taxon>
    </lineage>
</organism>
<keyword evidence="1" id="KW-0472">Membrane</keyword>
<feature type="transmembrane region" description="Helical" evidence="1">
    <location>
        <begin position="31"/>
        <end position="51"/>
    </location>
</feature>
<evidence type="ECO:0000256" key="1">
    <source>
        <dbReference type="SAM" id="Phobius"/>
    </source>
</evidence>
<feature type="transmembrane region" description="Helical" evidence="1">
    <location>
        <begin position="7"/>
        <end position="25"/>
    </location>
</feature>
<keyword evidence="1" id="KW-0812">Transmembrane</keyword>
<evidence type="ECO:0000313" key="3">
    <source>
        <dbReference type="Proteomes" id="UP000009007"/>
    </source>
</evidence>
<sequence length="59" mass="6454">MALRTLFRFAVIDLPLIFIILQTVAGNNPAGQVAFITTLTYIFLAGANLCAGKQPLFRQ</sequence>
<dbReference type="EMBL" id="HE964772">
    <property type="protein sequence ID" value="CCJ35967.1"/>
    <property type="molecule type" value="Genomic_DNA"/>
</dbReference>
<reference evidence="3" key="1">
    <citation type="journal article" date="2012" name="J. Bacteriol.">
        <title>Complete genome sequence of the hydrogenotrophic, methanogenic archaeon Methanoculleus bourgensis strain MS2T, isolated from a sewage sludge digester.</title>
        <authorList>
            <person name="Maus I."/>
            <person name="Wibberg D."/>
            <person name="Stantscheff R."/>
            <person name="Eikmeyer F.G."/>
            <person name="Seffner A."/>
            <person name="Boelter J."/>
            <person name="Szczepanowski R."/>
            <person name="Blom J."/>
            <person name="Jaenicke S."/>
            <person name="Konig H."/>
            <person name="Puhler A."/>
            <person name="Schluter A."/>
        </authorList>
    </citation>
    <scope>NUCLEOTIDE SEQUENCE [LARGE SCALE GENOMIC DNA]</scope>
    <source>
        <strain evidence="3">ATCC 43281 / DSM 3045 / OCM 15 / MS2</strain>
    </source>
</reference>
<dbReference type="Proteomes" id="UP000009007">
    <property type="component" value="Chromosome I"/>
</dbReference>
<dbReference type="KEGG" id="mbg:BN140_1044"/>